<sequence>MASYTSISSLCAVLLMCWAGWALATDYTVGGSQGWTTGVDYSSWTAGKTFKVGDNLVFSYAPERAPGDEVDGGRLQPRCSTSKLPSPDDSSALTTIPFQSGRHPLLRYCVSLPGALHRRQ</sequence>
<gene>
    <name evidence="4" type="ORF">A4U43_C03F3230</name>
</gene>
<accession>A0A5P1F6Y7</accession>
<feature type="chain" id="PRO_5024380896" description="Phytocyanin domain-containing protein" evidence="2">
    <location>
        <begin position="25"/>
        <end position="120"/>
    </location>
</feature>
<evidence type="ECO:0000313" key="4">
    <source>
        <dbReference type="EMBL" id="ONK74145.1"/>
    </source>
</evidence>
<reference evidence="5" key="1">
    <citation type="journal article" date="2017" name="Nat. Commun.">
        <title>The asparagus genome sheds light on the origin and evolution of a young Y chromosome.</title>
        <authorList>
            <person name="Harkess A."/>
            <person name="Zhou J."/>
            <person name="Xu C."/>
            <person name="Bowers J.E."/>
            <person name="Van der Hulst R."/>
            <person name="Ayyampalayam S."/>
            <person name="Mercati F."/>
            <person name="Riccardi P."/>
            <person name="McKain M.R."/>
            <person name="Kakrana A."/>
            <person name="Tang H."/>
            <person name="Ray J."/>
            <person name="Groenendijk J."/>
            <person name="Arikit S."/>
            <person name="Mathioni S.M."/>
            <person name="Nakano M."/>
            <person name="Shan H."/>
            <person name="Telgmann-Rauber A."/>
            <person name="Kanno A."/>
            <person name="Yue Z."/>
            <person name="Chen H."/>
            <person name="Li W."/>
            <person name="Chen Y."/>
            <person name="Xu X."/>
            <person name="Zhang Y."/>
            <person name="Luo S."/>
            <person name="Chen H."/>
            <person name="Gao J."/>
            <person name="Mao Z."/>
            <person name="Pires J.C."/>
            <person name="Luo M."/>
            <person name="Kudrna D."/>
            <person name="Wing R.A."/>
            <person name="Meyers B.C."/>
            <person name="Yi K."/>
            <person name="Kong H."/>
            <person name="Lavrijsen P."/>
            <person name="Sunseri F."/>
            <person name="Falavigna A."/>
            <person name="Ye Y."/>
            <person name="Leebens-Mack J.H."/>
            <person name="Chen G."/>
        </authorList>
    </citation>
    <scope>NUCLEOTIDE SEQUENCE [LARGE SCALE GENOMIC DNA]</scope>
    <source>
        <strain evidence="5">cv. DH0086</strain>
    </source>
</reference>
<feature type="domain" description="Phytocyanin" evidence="3">
    <location>
        <begin position="25"/>
        <end position="120"/>
    </location>
</feature>
<feature type="signal peptide" evidence="2">
    <location>
        <begin position="1"/>
        <end position="24"/>
    </location>
</feature>
<dbReference type="Gramene" id="ONK74145">
    <property type="protein sequence ID" value="ONK74145"/>
    <property type="gene ID" value="A4U43_C03F3230"/>
</dbReference>
<dbReference type="InterPro" id="IPR008972">
    <property type="entry name" value="Cupredoxin"/>
</dbReference>
<dbReference type="Proteomes" id="UP000243459">
    <property type="component" value="Chromosome 3"/>
</dbReference>
<feature type="region of interest" description="Disordered" evidence="1">
    <location>
        <begin position="67"/>
        <end position="91"/>
    </location>
</feature>
<name>A0A5P1F6Y7_ASPOF</name>
<keyword evidence="2" id="KW-0732">Signal</keyword>
<evidence type="ECO:0000256" key="1">
    <source>
        <dbReference type="SAM" id="MobiDB-lite"/>
    </source>
</evidence>
<dbReference type="Pfam" id="PF02298">
    <property type="entry name" value="Cu_bind_like"/>
    <property type="match status" value="1"/>
</dbReference>
<dbReference type="OMA" id="CWAGWAL"/>
<evidence type="ECO:0000313" key="5">
    <source>
        <dbReference type="Proteomes" id="UP000243459"/>
    </source>
</evidence>
<dbReference type="AlphaFoldDB" id="A0A5P1F6Y7"/>
<dbReference type="InterPro" id="IPR003245">
    <property type="entry name" value="Phytocyanin_dom"/>
</dbReference>
<dbReference type="SUPFAM" id="SSF49503">
    <property type="entry name" value="Cupredoxins"/>
    <property type="match status" value="1"/>
</dbReference>
<proteinExistence type="predicted"/>
<dbReference type="Gene3D" id="2.60.40.420">
    <property type="entry name" value="Cupredoxins - blue copper proteins"/>
    <property type="match status" value="1"/>
</dbReference>
<dbReference type="GO" id="GO:0009055">
    <property type="term" value="F:electron transfer activity"/>
    <property type="evidence" value="ECO:0007669"/>
    <property type="project" value="InterPro"/>
</dbReference>
<dbReference type="PROSITE" id="PS51485">
    <property type="entry name" value="PHYTOCYANIN"/>
    <property type="match status" value="1"/>
</dbReference>
<dbReference type="EMBL" id="CM007383">
    <property type="protein sequence ID" value="ONK74145.1"/>
    <property type="molecule type" value="Genomic_DNA"/>
</dbReference>
<organism evidence="4 5">
    <name type="scientific">Asparagus officinalis</name>
    <name type="common">Garden asparagus</name>
    <dbReference type="NCBI Taxonomy" id="4686"/>
    <lineage>
        <taxon>Eukaryota</taxon>
        <taxon>Viridiplantae</taxon>
        <taxon>Streptophyta</taxon>
        <taxon>Embryophyta</taxon>
        <taxon>Tracheophyta</taxon>
        <taxon>Spermatophyta</taxon>
        <taxon>Magnoliopsida</taxon>
        <taxon>Liliopsida</taxon>
        <taxon>Asparagales</taxon>
        <taxon>Asparagaceae</taxon>
        <taxon>Asparagoideae</taxon>
        <taxon>Asparagus</taxon>
    </lineage>
</organism>
<evidence type="ECO:0000259" key="3">
    <source>
        <dbReference type="PROSITE" id="PS51485"/>
    </source>
</evidence>
<keyword evidence="5" id="KW-1185">Reference proteome</keyword>
<protein>
    <recommendedName>
        <fullName evidence="3">Phytocyanin domain-containing protein</fullName>
    </recommendedName>
</protein>
<evidence type="ECO:0000256" key="2">
    <source>
        <dbReference type="SAM" id="SignalP"/>
    </source>
</evidence>
<feature type="compositionally biased region" description="Polar residues" evidence="1">
    <location>
        <begin position="78"/>
        <end position="91"/>
    </location>
</feature>